<dbReference type="SUPFAM" id="SSF55486">
    <property type="entry name" value="Metalloproteases ('zincins'), catalytic domain"/>
    <property type="match status" value="1"/>
</dbReference>
<evidence type="ECO:0000313" key="8">
    <source>
        <dbReference type="Proteomes" id="UP000242188"/>
    </source>
</evidence>
<accession>A0A210QDT4</accession>
<dbReference type="GO" id="GO:0006508">
    <property type="term" value="P:proteolysis"/>
    <property type="evidence" value="ECO:0007669"/>
    <property type="project" value="UniProtKB-KW"/>
</dbReference>
<keyword evidence="3" id="KW-0479">Metal-binding</keyword>
<proteinExistence type="predicted"/>
<dbReference type="GO" id="GO:0008237">
    <property type="term" value="F:metallopeptidase activity"/>
    <property type="evidence" value="ECO:0007669"/>
    <property type="project" value="UniProtKB-KW"/>
</dbReference>
<comment type="cofactor">
    <cofactor evidence="1">
        <name>Zn(2+)</name>
        <dbReference type="ChEBI" id="CHEBI:29105"/>
    </cofactor>
</comment>
<keyword evidence="5" id="KW-0862">Zinc</keyword>
<comment type="caution">
    <text evidence="7">The sequence shown here is derived from an EMBL/GenBank/DDBJ whole genome shotgun (WGS) entry which is preliminary data.</text>
</comment>
<reference evidence="7 8" key="1">
    <citation type="journal article" date="2017" name="Nat. Ecol. Evol.">
        <title>Scallop genome provides insights into evolution of bilaterian karyotype and development.</title>
        <authorList>
            <person name="Wang S."/>
            <person name="Zhang J."/>
            <person name="Jiao W."/>
            <person name="Li J."/>
            <person name="Xun X."/>
            <person name="Sun Y."/>
            <person name="Guo X."/>
            <person name="Huan P."/>
            <person name="Dong B."/>
            <person name="Zhang L."/>
            <person name="Hu X."/>
            <person name="Sun X."/>
            <person name="Wang J."/>
            <person name="Zhao C."/>
            <person name="Wang Y."/>
            <person name="Wang D."/>
            <person name="Huang X."/>
            <person name="Wang R."/>
            <person name="Lv J."/>
            <person name="Li Y."/>
            <person name="Zhang Z."/>
            <person name="Liu B."/>
            <person name="Lu W."/>
            <person name="Hui Y."/>
            <person name="Liang J."/>
            <person name="Zhou Z."/>
            <person name="Hou R."/>
            <person name="Li X."/>
            <person name="Liu Y."/>
            <person name="Li H."/>
            <person name="Ning X."/>
            <person name="Lin Y."/>
            <person name="Zhao L."/>
            <person name="Xing Q."/>
            <person name="Dou J."/>
            <person name="Li Y."/>
            <person name="Mao J."/>
            <person name="Guo H."/>
            <person name="Dou H."/>
            <person name="Li T."/>
            <person name="Mu C."/>
            <person name="Jiang W."/>
            <person name="Fu Q."/>
            <person name="Fu X."/>
            <person name="Miao Y."/>
            <person name="Liu J."/>
            <person name="Yu Q."/>
            <person name="Li R."/>
            <person name="Liao H."/>
            <person name="Li X."/>
            <person name="Kong Y."/>
            <person name="Jiang Z."/>
            <person name="Chourrout D."/>
            <person name="Li R."/>
            <person name="Bao Z."/>
        </authorList>
    </citation>
    <scope>NUCLEOTIDE SEQUENCE [LARGE SCALE GENOMIC DNA]</scope>
    <source>
        <strain evidence="7 8">PY_sf001</strain>
    </source>
</reference>
<keyword evidence="6" id="KW-0482">Metalloprotease</keyword>
<evidence type="ECO:0000256" key="6">
    <source>
        <dbReference type="ARBA" id="ARBA00023049"/>
    </source>
</evidence>
<evidence type="ECO:0000256" key="3">
    <source>
        <dbReference type="ARBA" id="ARBA00022723"/>
    </source>
</evidence>
<dbReference type="InterPro" id="IPR012962">
    <property type="entry name" value="Pept_M54_archaemetzincn"/>
</dbReference>
<dbReference type="CDD" id="cd11375">
    <property type="entry name" value="Peptidase_M54"/>
    <property type="match status" value="1"/>
</dbReference>
<dbReference type="OrthoDB" id="2365600at2759"/>
<dbReference type="Pfam" id="PF07998">
    <property type="entry name" value="Peptidase_M54"/>
    <property type="match status" value="1"/>
</dbReference>
<name>A0A210QDT4_MIZYE</name>
<dbReference type="Gene3D" id="3.40.390.10">
    <property type="entry name" value="Collagenase (Catalytic Domain)"/>
    <property type="match status" value="1"/>
</dbReference>
<dbReference type="InterPro" id="IPR024079">
    <property type="entry name" value="MetalloPept_cat_dom_sf"/>
</dbReference>
<gene>
    <name evidence="7" type="ORF">KP79_PYT22255</name>
</gene>
<dbReference type="Proteomes" id="UP000242188">
    <property type="component" value="Unassembled WGS sequence"/>
</dbReference>
<evidence type="ECO:0000256" key="2">
    <source>
        <dbReference type="ARBA" id="ARBA00022670"/>
    </source>
</evidence>
<keyword evidence="4" id="KW-0378">Hydrolase</keyword>
<evidence type="ECO:0000313" key="7">
    <source>
        <dbReference type="EMBL" id="OWF46828.1"/>
    </source>
</evidence>
<organism evidence="7 8">
    <name type="scientific">Mizuhopecten yessoensis</name>
    <name type="common">Japanese scallop</name>
    <name type="synonym">Patinopecten yessoensis</name>
    <dbReference type="NCBI Taxonomy" id="6573"/>
    <lineage>
        <taxon>Eukaryota</taxon>
        <taxon>Metazoa</taxon>
        <taxon>Spiralia</taxon>
        <taxon>Lophotrochozoa</taxon>
        <taxon>Mollusca</taxon>
        <taxon>Bivalvia</taxon>
        <taxon>Autobranchia</taxon>
        <taxon>Pteriomorphia</taxon>
        <taxon>Pectinida</taxon>
        <taxon>Pectinoidea</taxon>
        <taxon>Pectinidae</taxon>
        <taxon>Mizuhopecten</taxon>
    </lineage>
</organism>
<evidence type="ECO:0000256" key="4">
    <source>
        <dbReference type="ARBA" id="ARBA00022801"/>
    </source>
</evidence>
<keyword evidence="2" id="KW-0645">Protease</keyword>
<protein>
    <submittedName>
        <fullName evidence="7">Archaemetzincin-2</fullName>
    </submittedName>
</protein>
<keyword evidence="8" id="KW-1185">Reference proteome</keyword>
<evidence type="ECO:0000256" key="1">
    <source>
        <dbReference type="ARBA" id="ARBA00001947"/>
    </source>
</evidence>
<dbReference type="GO" id="GO:0046872">
    <property type="term" value="F:metal ion binding"/>
    <property type="evidence" value="ECO:0007669"/>
    <property type="project" value="UniProtKB-KW"/>
</dbReference>
<sequence>MAARPRSVSDSSKTDQLHWSAIGLETNQDGYIQLKSVTGRAARKRQQEDLVKDAKVFIPDAEFFTPMKKPKKSEWLAEHKTEAQSFKRFLQGAAKYPTPKRNVIYLLPLQFDETVVPADILDPLKQFASIFFGIKLKVMKVRNLKGKVPDRFNNNSNTYQVDAGQVLKEMTTLVPDDAFCVAGITMCDLYPKDSWNFVFGLAQSQSGCGVYSLARYLSNFGNQPTSVYNPEREKGSNSLMKRACKTMCHEIGHMFGLPHCVYFSCIMNGSNHLEESDERSIFLCPVCLRKLHFICQFDIIERYKLMAEFWSGLGYKEESAWLNKRLEFLA</sequence>
<dbReference type="EMBL" id="NEDP02004076">
    <property type="protein sequence ID" value="OWF46828.1"/>
    <property type="molecule type" value="Genomic_DNA"/>
</dbReference>
<evidence type="ECO:0000256" key="5">
    <source>
        <dbReference type="ARBA" id="ARBA00022833"/>
    </source>
</evidence>
<dbReference type="AlphaFoldDB" id="A0A210QDT4"/>
<dbReference type="PANTHER" id="PTHR15910">
    <property type="entry name" value="ARCHAEMETZINCIN"/>
    <property type="match status" value="1"/>
</dbReference>
<dbReference type="PANTHER" id="PTHR15910:SF1">
    <property type="entry name" value="ARCHAEMETZINCIN-2"/>
    <property type="match status" value="1"/>
</dbReference>